<feature type="compositionally biased region" description="Pro residues" evidence="1">
    <location>
        <begin position="35"/>
        <end position="51"/>
    </location>
</feature>
<sequence>MCALSPEVREASWMVIPMGQLCSFERARSQTGPPEAGPPPGGTPEAGPPPRGDPEGAGPTPVRFRPGQGRDVTGVPVCPAPGGPGVSPGSFRGGRGLSPMSGDPARRHR</sequence>
<gene>
    <name evidence="2" type="ORF">GCM10017559_32760</name>
</gene>
<comment type="caution">
    <text evidence="2">The sequence shown here is derived from an EMBL/GenBank/DDBJ whole genome shotgun (WGS) entry which is preliminary data.</text>
</comment>
<feature type="compositionally biased region" description="Gly residues" evidence="1">
    <location>
        <begin position="83"/>
        <end position="96"/>
    </location>
</feature>
<evidence type="ECO:0000256" key="1">
    <source>
        <dbReference type="SAM" id="MobiDB-lite"/>
    </source>
</evidence>
<protein>
    <submittedName>
        <fullName evidence="2">Uncharacterized protein</fullName>
    </submittedName>
</protein>
<dbReference type="EMBL" id="BAAAWD010000007">
    <property type="protein sequence ID" value="GAA3007929.1"/>
    <property type="molecule type" value="Genomic_DNA"/>
</dbReference>
<name>A0ABP6KF92_9ACTN</name>
<accession>A0ABP6KF92</accession>
<proteinExistence type="predicted"/>
<evidence type="ECO:0000313" key="3">
    <source>
        <dbReference type="Proteomes" id="UP001499930"/>
    </source>
</evidence>
<evidence type="ECO:0000313" key="2">
    <source>
        <dbReference type="EMBL" id="GAA3007929.1"/>
    </source>
</evidence>
<reference evidence="3" key="1">
    <citation type="journal article" date="2019" name="Int. J. Syst. Evol. Microbiol.">
        <title>The Global Catalogue of Microorganisms (GCM) 10K type strain sequencing project: providing services to taxonomists for standard genome sequencing and annotation.</title>
        <authorList>
            <consortium name="The Broad Institute Genomics Platform"/>
            <consortium name="The Broad Institute Genome Sequencing Center for Infectious Disease"/>
            <person name="Wu L."/>
            <person name="Ma J."/>
        </authorList>
    </citation>
    <scope>NUCLEOTIDE SEQUENCE [LARGE SCALE GENOMIC DNA]</scope>
    <source>
        <strain evidence="3">JCM 3106</strain>
    </source>
</reference>
<organism evidence="2 3">
    <name type="scientific">Streptosporangium longisporum</name>
    <dbReference type="NCBI Taxonomy" id="46187"/>
    <lineage>
        <taxon>Bacteria</taxon>
        <taxon>Bacillati</taxon>
        <taxon>Actinomycetota</taxon>
        <taxon>Actinomycetes</taxon>
        <taxon>Streptosporangiales</taxon>
        <taxon>Streptosporangiaceae</taxon>
        <taxon>Streptosporangium</taxon>
    </lineage>
</organism>
<keyword evidence="3" id="KW-1185">Reference proteome</keyword>
<feature type="region of interest" description="Disordered" evidence="1">
    <location>
        <begin position="24"/>
        <end position="109"/>
    </location>
</feature>
<dbReference type="Proteomes" id="UP001499930">
    <property type="component" value="Unassembled WGS sequence"/>
</dbReference>